<evidence type="ECO:0000259" key="6">
    <source>
        <dbReference type="PROSITE" id="PS51387"/>
    </source>
</evidence>
<organism evidence="7 8">
    <name type="scientific">Paraphaeosphaeria sporulosa</name>
    <dbReference type="NCBI Taxonomy" id="1460663"/>
    <lineage>
        <taxon>Eukaryota</taxon>
        <taxon>Fungi</taxon>
        <taxon>Dikarya</taxon>
        <taxon>Ascomycota</taxon>
        <taxon>Pezizomycotina</taxon>
        <taxon>Dothideomycetes</taxon>
        <taxon>Pleosporomycetidae</taxon>
        <taxon>Pleosporales</taxon>
        <taxon>Massarineae</taxon>
        <taxon>Didymosphaeriaceae</taxon>
        <taxon>Paraphaeosphaeria</taxon>
    </lineage>
</organism>
<dbReference type="GeneID" id="28767548"/>
<dbReference type="SUPFAM" id="SSF56176">
    <property type="entry name" value="FAD-binding/transporter-associated domain-like"/>
    <property type="match status" value="1"/>
</dbReference>
<dbReference type="PANTHER" id="PTHR42973:SF53">
    <property type="entry name" value="FAD-BINDING PCMH-TYPE DOMAIN-CONTAINING PROTEIN-RELATED"/>
    <property type="match status" value="1"/>
</dbReference>
<dbReference type="EMBL" id="KV441551">
    <property type="protein sequence ID" value="OAG06919.1"/>
    <property type="molecule type" value="Genomic_DNA"/>
</dbReference>
<dbReference type="PROSITE" id="PS51387">
    <property type="entry name" value="FAD_PCMH"/>
    <property type="match status" value="1"/>
</dbReference>
<dbReference type="AlphaFoldDB" id="A0A177CJA6"/>
<dbReference type="Gene3D" id="3.30.465.10">
    <property type="match status" value="1"/>
</dbReference>
<dbReference type="OrthoDB" id="2151789at2759"/>
<feature type="domain" description="FAD-binding PCMH-type" evidence="6">
    <location>
        <begin position="53"/>
        <end position="229"/>
    </location>
</feature>
<accession>A0A177CJA6</accession>
<evidence type="ECO:0000256" key="4">
    <source>
        <dbReference type="ARBA" id="ARBA00023002"/>
    </source>
</evidence>
<keyword evidence="8" id="KW-1185">Reference proteome</keyword>
<dbReference type="InterPro" id="IPR016169">
    <property type="entry name" value="FAD-bd_PCMH_sub2"/>
</dbReference>
<evidence type="ECO:0000256" key="1">
    <source>
        <dbReference type="ARBA" id="ARBA00005466"/>
    </source>
</evidence>
<dbReference type="InterPro" id="IPR050416">
    <property type="entry name" value="FAD-linked_Oxidoreductase"/>
</dbReference>
<keyword evidence="5" id="KW-0732">Signal</keyword>
<keyword evidence="2" id="KW-0285">Flavoprotein</keyword>
<dbReference type="STRING" id="1460663.A0A177CJA6"/>
<dbReference type="Proteomes" id="UP000077069">
    <property type="component" value="Unassembled WGS sequence"/>
</dbReference>
<dbReference type="InParanoid" id="A0A177CJA6"/>
<name>A0A177CJA6_9PLEO</name>
<keyword evidence="4" id="KW-0560">Oxidoreductase</keyword>
<dbReference type="InterPro" id="IPR016166">
    <property type="entry name" value="FAD-bd_PCMH"/>
</dbReference>
<reference evidence="7 8" key="1">
    <citation type="submission" date="2016-05" db="EMBL/GenBank/DDBJ databases">
        <title>Comparative analysis of secretome profiles of manganese(II)-oxidizing ascomycete fungi.</title>
        <authorList>
            <consortium name="DOE Joint Genome Institute"/>
            <person name="Zeiner C.A."/>
            <person name="Purvine S.O."/>
            <person name="Zink E.M."/>
            <person name="Wu S."/>
            <person name="Pasa-Tolic L."/>
            <person name="Chaput D.L."/>
            <person name="Haridas S."/>
            <person name="Grigoriev I.V."/>
            <person name="Santelli C.M."/>
            <person name="Hansel C.M."/>
        </authorList>
    </citation>
    <scope>NUCLEOTIDE SEQUENCE [LARGE SCALE GENOMIC DNA]</scope>
    <source>
        <strain evidence="7 8">AP3s5-JAC2a</strain>
    </source>
</reference>
<dbReference type="GO" id="GO:0016491">
    <property type="term" value="F:oxidoreductase activity"/>
    <property type="evidence" value="ECO:0007669"/>
    <property type="project" value="UniProtKB-KW"/>
</dbReference>
<evidence type="ECO:0000256" key="5">
    <source>
        <dbReference type="SAM" id="SignalP"/>
    </source>
</evidence>
<evidence type="ECO:0000313" key="8">
    <source>
        <dbReference type="Proteomes" id="UP000077069"/>
    </source>
</evidence>
<comment type="similarity">
    <text evidence="1">Belongs to the oxygen-dependent FAD-linked oxidoreductase family.</text>
</comment>
<dbReference type="Pfam" id="PF01565">
    <property type="entry name" value="FAD_binding_4"/>
    <property type="match status" value="1"/>
</dbReference>
<sequence>MLKLAAILLGLPAVLAQNSTCCQALQNAGLAHVLYPNTTEYANRTVSYWSVSAQLSPYCIVQPTCTSEVVKVVNTLIRGESCSSTKFAVRSGGHTVWAGSNNINDGVTVDLGLMKDVTLDKNASVASIGPGARWLNVYAALDPDGWTVPGGRAGSVGVAGFLTGGGNSFFTARKGFACDNVKNFELVTASGEVVNANADENPDLWQALKGGSAANFGIVTRFDMFAFQTGNLWGGTATYNKSATADQIAAYVKWTDNVSNYPDGSSIIFWSYLPVMSDIVILAAYEDTQGNEAPVGFDDFMAIPRIADTLRIDSHKALTDELEQATGYRDVWFTMTFANNAEIFTKIVELNEAFVNEWKSQTNDPDFITQCMFQAIPTVFSVHSVERGGNVMGLDSEDRNGIMLLFDIAVKTAEEEAIARPLLRSYGEQMQEFATSRDGLISWKFLNYADSYQNPLASYGSANVEKIRAAAKKFDPEGVFQTKAPGGFKISKVGTEESGVETDKLFGSVGEETKTLANLSDA</sequence>
<dbReference type="RefSeq" id="XP_018037284.1">
    <property type="nucleotide sequence ID" value="XM_018184062.1"/>
</dbReference>
<evidence type="ECO:0000256" key="3">
    <source>
        <dbReference type="ARBA" id="ARBA00022827"/>
    </source>
</evidence>
<keyword evidence="3" id="KW-0274">FAD</keyword>
<feature type="signal peptide" evidence="5">
    <location>
        <begin position="1"/>
        <end position="16"/>
    </location>
</feature>
<evidence type="ECO:0000256" key="2">
    <source>
        <dbReference type="ARBA" id="ARBA00022630"/>
    </source>
</evidence>
<gene>
    <name evidence="7" type="ORF">CC84DRAFT_1241757</name>
</gene>
<dbReference type="InterPro" id="IPR036318">
    <property type="entry name" value="FAD-bd_PCMH-like_sf"/>
</dbReference>
<proteinExistence type="inferred from homology"/>
<dbReference type="PANTHER" id="PTHR42973">
    <property type="entry name" value="BINDING OXIDOREDUCTASE, PUTATIVE (AFU_ORTHOLOGUE AFUA_1G17690)-RELATED"/>
    <property type="match status" value="1"/>
</dbReference>
<evidence type="ECO:0000313" key="7">
    <source>
        <dbReference type="EMBL" id="OAG06919.1"/>
    </source>
</evidence>
<dbReference type="GO" id="GO:0071949">
    <property type="term" value="F:FAD binding"/>
    <property type="evidence" value="ECO:0007669"/>
    <property type="project" value="InterPro"/>
</dbReference>
<feature type="chain" id="PRO_5008058227" evidence="5">
    <location>
        <begin position="17"/>
        <end position="522"/>
    </location>
</feature>
<protein>
    <submittedName>
        <fullName evidence="7">FAD-binding domain-containing protein</fullName>
    </submittedName>
</protein>
<dbReference type="InterPro" id="IPR006094">
    <property type="entry name" value="Oxid_FAD_bind_N"/>
</dbReference>